<feature type="domain" description="N-acetyltransferase" evidence="5">
    <location>
        <begin position="5"/>
        <end position="147"/>
    </location>
</feature>
<proteinExistence type="inferred from homology"/>
<dbReference type="InterPro" id="IPR036527">
    <property type="entry name" value="SCP2_sterol-bd_dom_sf"/>
</dbReference>
<dbReference type="InterPro" id="IPR041380">
    <property type="entry name" value="Acetyltransf_17"/>
</dbReference>
<dbReference type="GO" id="GO:0034069">
    <property type="term" value="F:aminoglycoside N-acetyltransferase activity"/>
    <property type="evidence" value="ECO:0007669"/>
    <property type="project" value="TreeGrafter"/>
</dbReference>
<feature type="binding site" evidence="4">
    <location>
        <begin position="90"/>
        <end position="95"/>
    </location>
    <ligand>
        <name>acetyl-CoA</name>
        <dbReference type="ChEBI" id="CHEBI:57288"/>
    </ligand>
</feature>
<feature type="binding site" evidence="4">
    <location>
        <begin position="82"/>
        <end position="84"/>
    </location>
    <ligand>
        <name>acetyl-CoA</name>
        <dbReference type="ChEBI" id="CHEBI:57288"/>
    </ligand>
</feature>
<evidence type="ECO:0000256" key="4">
    <source>
        <dbReference type="HAMAP-Rule" id="MF_01812"/>
    </source>
</evidence>
<comment type="subunit">
    <text evidence="4">Homohexamer; trimer of dimers.</text>
</comment>
<evidence type="ECO:0000313" key="6">
    <source>
        <dbReference type="EMBL" id="GIF24050.1"/>
    </source>
</evidence>
<dbReference type="Gene3D" id="3.30.1050.10">
    <property type="entry name" value="SCP2 sterol-binding domain"/>
    <property type="match status" value="1"/>
</dbReference>
<dbReference type="Gene3D" id="3.40.630.30">
    <property type="match status" value="2"/>
</dbReference>
<comment type="caution">
    <text evidence="6">The sequence shown here is derived from an EMBL/GenBank/DDBJ whole genome shotgun (WGS) entry which is preliminary data.</text>
</comment>
<evidence type="ECO:0000313" key="7">
    <source>
        <dbReference type="Proteomes" id="UP000623608"/>
    </source>
</evidence>
<evidence type="ECO:0000256" key="3">
    <source>
        <dbReference type="ARBA" id="ARBA00023315"/>
    </source>
</evidence>
<dbReference type="PROSITE" id="PS51186">
    <property type="entry name" value="GNAT"/>
    <property type="match status" value="1"/>
</dbReference>
<dbReference type="EMBL" id="BOMY01000042">
    <property type="protein sequence ID" value="GIF24050.1"/>
    <property type="molecule type" value="Genomic_DNA"/>
</dbReference>
<comment type="similarity">
    <text evidence="1 4">Belongs to the acetyltransferase Eis family.</text>
</comment>
<dbReference type="InterPro" id="IPR022902">
    <property type="entry name" value="NAcTrfase_Eis"/>
</dbReference>
<keyword evidence="2 4" id="KW-0808">Transferase</keyword>
<dbReference type="PANTHER" id="PTHR37817:SF1">
    <property type="entry name" value="N-ACETYLTRANSFERASE EIS"/>
    <property type="match status" value="1"/>
</dbReference>
<keyword evidence="3 4" id="KW-0012">Acyltransferase</keyword>
<accession>A0A919TXA9</accession>
<evidence type="ECO:0000256" key="1">
    <source>
        <dbReference type="ARBA" id="ARBA00009213"/>
    </source>
</evidence>
<dbReference type="RefSeq" id="WP_203811912.1">
    <property type="nucleotide sequence ID" value="NZ_BOMY01000042.1"/>
</dbReference>
<dbReference type="NCBIfam" id="NF002367">
    <property type="entry name" value="PRK01346.1-4"/>
    <property type="match status" value="1"/>
</dbReference>
<feature type="active site" description="Proton donor" evidence="4">
    <location>
        <position position="123"/>
    </location>
</feature>
<dbReference type="InterPro" id="IPR016181">
    <property type="entry name" value="Acyl_CoA_acyltransferase"/>
</dbReference>
<organism evidence="6 7">
    <name type="scientific">Paractinoplanes tereljensis</name>
    <dbReference type="NCBI Taxonomy" id="571912"/>
    <lineage>
        <taxon>Bacteria</taxon>
        <taxon>Bacillati</taxon>
        <taxon>Actinomycetota</taxon>
        <taxon>Actinomycetes</taxon>
        <taxon>Micromonosporales</taxon>
        <taxon>Micromonosporaceae</taxon>
        <taxon>Paractinoplanes</taxon>
    </lineage>
</organism>
<name>A0A919TXA9_9ACTN</name>
<dbReference type="AlphaFoldDB" id="A0A919TXA9"/>
<dbReference type="InterPro" id="IPR000182">
    <property type="entry name" value="GNAT_dom"/>
</dbReference>
<dbReference type="Proteomes" id="UP000623608">
    <property type="component" value="Unassembled WGS sequence"/>
</dbReference>
<dbReference type="Pfam" id="PF13530">
    <property type="entry name" value="SCP2_2"/>
    <property type="match status" value="1"/>
</dbReference>
<feature type="active site" description="Proton acceptor; via carboxylate" evidence="4">
    <location>
        <position position="401"/>
    </location>
</feature>
<dbReference type="SUPFAM" id="SSF55729">
    <property type="entry name" value="Acyl-CoA N-acyltransferases (Nat)"/>
    <property type="match status" value="1"/>
</dbReference>
<dbReference type="GO" id="GO:0030649">
    <property type="term" value="P:aminoglycoside antibiotic catabolic process"/>
    <property type="evidence" value="ECO:0007669"/>
    <property type="project" value="TreeGrafter"/>
</dbReference>
<evidence type="ECO:0000259" key="5">
    <source>
        <dbReference type="PROSITE" id="PS51186"/>
    </source>
</evidence>
<evidence type="ECO:0000256" key="2">
    <source>
        <dbReference type="ARBA" id="ARBA00022679"/>
    </source>
</evidence>
<feature type="binding site" evidence="4">
    <location>
        <begin position="118"/>
        <end position="119"/>
    </location>
    <ligand>
        <name>acetyl-CoA</name>
        <dbReference type="ChEBI" id="CHEBI:57288"/>
    </ligand>
</feature>
<dbReference type="HAMAP" id="MF_01812">
    <property type="entry name" value="Eis"/>
    <property type="match status" value="1"/>
</dbReference>
<keyword evidence="7" id="KW-1185">Reference proteome</keyword>
<dbReference type="Pfam" id="PF17668">
    <property type="entry name" value="Acetyltransf_17"/>
    <property type="match status" value="1"/>
</dbReference>
<dbReference type="SUPFAM" id="SSF55718">
    <property type="entry name" value="SCP-like"/>
    <property type="match status" value="1"/>
</dbReference>
<dbReference type="CDD" id="cd04301">
    <property type="entry name" value="NAT_SF"/>
    <property type="match status" value="1"/>
</dbReference>
<dbReference type="PANTHER" id="PTHR37817">
    <property type="entry name" value="N-ACETYLTRANSFERASE EIS"/>
    <property type="match status" value="1"/>
</dbReference>
<dbReference type="InterPro" id="IPR025559">
    <property type="entry name" value="Eis_dom"/>
</dbReference>
<protein>
    <submittedName>
        <fullName evidence="6">UPF0256 protein</fullName>
    </submittedName>
</protein>
<dbReference type="Pfam" id="PF13527">
    <property type="entry name" value="Acetyltransf_9"/>
    <property type="match status" value="1"/>
</dbReference>
<gene>
    <name evidence="6" type="ORF">Ate02nite_67800</name>
</gene>
<dbReference type="InterPro" id="IPR051554">
    <property type="entry name" value="Acetyltransferase_Eis"/>
</dbReference>
<reference evidence="6" key="1">
    <citation type="submission" date="2021-01" db="EMBL/GenBank/DDBJ databases">
        <title>Whole genome shotgun sequence of Actinoplanes tereljensis NBRC 105297.</title>
        <authorList>
            <person name="Komaki H."/>
            <person name="Tamura T."/>
        </authorList>
    </citation>
    <scope>NUCLEOTIDE SEQUENCE</scope>
    <source>
        <strain evidence="6">NBRC 105297</strain>
    </source>
</reference>
<sequence length="401" mass="43196">MSGDIQIRPLNGPDEVGAAFRVFLRAMVGLPFRDLDAAELTEPGRYLGALDSGQIVGGADSYTSWLVVPGGARVPHAAVTHVGVLPTHRRRGIVRDLITRQLRDVAARGEVVASLRASEAVIYERFGYGVASSAQSARVTLKRATLRAEVAAGGEVRLVDGGVTSELLDGIYRQAAWTGAIHRPDGWWRLAQILRDADSTSHYVVVHRTDGVDDGYAIYRPENTGGWFTSPEKVVTVSDFVALNDNARAGLWRHLLALDLVDVVAFDSLALDDVLPLAVLDRRSVALGPAHDETWLRLVDVEAALRARTYDSDDPVVIEVRDAVLPANNGSYEVSAKQTNLTNSDPDLTVDVATLAAAYLGGTRWRHLAAAGRVVAHTPEAVRRADALFGTASHPYAGTVF</sequence>